<evidence type="ECO:0008006" key="3">
    <source>
        <dbReference type="Google" id="ProtNLM"/>
    </source>
</evidence>
<organism evidence="2">
    <name type="scientific">Eutreptiella gymnastica</name>
    <dbReference type="NCBI Taxonomy" id="73025"/>
    <lineage>
        <taxon>Eukaryota</taxon>
        <taxon>Discoba</taxon>
        <taxon>Euglenozoa</taxon>
        <taxon>Euglenida</taxon>
        <taxon>Spirocuta</taxon>
        <taxon>Euglenophyceae</taxon>
        <taxon>Eutreptiales</taxon>
        <taxon>Eutreptiaceae</taxon>
        <taxon>Eutreptiella</taxon>
    </lineage>
</organism>
<dbReference type="InterPro" id="IPR032710">
    <property type="entry name" value="NTF2-like_dom_sf"/>
</dbReference>
<dbReference type="SUPFAM" id="SSF54427">
    <property type="entry name" value="NTF2-like"/>
    <property type="match status" value="1"/>
</dbReference>
<feature type="region of interest" description="Disordered" evidence="1">
    <location>
        <begin position="114"/>
        <end position="134"/>
    </location>
</feature>
<gene>
    <name evidence="2" type="ORF">EGYM00392_LOCUS55563</name>
</gene>
<dbReference type="AlphaFoldDB" id="A0A7S1JI92"/>
<proteinExistence type="predicted"/>
<dbReference type="Gene3D" id="3.10.450.50">
    <property type="match status" value="1"/>
</dbReference>
<protein>
    <recommendedName>
        <fullName evidence="3">SnoaL-like domain-containing protein</fullName>
    </recommendedName>
</protein>
<name>A0A7S1JI92_9EUGL</name>
<dbReference type="EMBL" id="HBGA01152922">
    <property type="protein sequence ID" value="CAD9044379.1"/>
    <property type="molecule type" value="Transcribed_RNA"/>
</dbReference>
<evidence type="ECO:0000256" key="1">
    <source>
        <dbReference type="SAM" id="MobiDB-lite"/>
    </source>
</evidence>
<accession>A0A7S1JI92</accession>
<reference evidence="2" key="1">
    <citation type="submission" date="2021-01" db="EMBL/GenBank/DDBJ databases">
        <authorList>
            <person name="Corre E."/>
            <person name="Pelletier E."/>
            <person name="Niang G."/>
            <person name="Scheremetjew M."/>
            <person name="Finn R."/>
            <person name="Kale V."/>
            <person name="Holt S."/>
            <person name="Cochrane G."/>
            <person name="Meng A."/>
            <person name="Brown T."/>
            <person name="Cohen L."/>
        </authorList>
    </citation>
    <scope>NUCLEOTIDE SEQUENCE</scope>
    <source>
        <strain evidence="2">NIES-381</strain>
    </source>
</reference>
<sequence>MAAAWRYGDLSNAHDLQGIGAMIAPAATLYGNTGKAAILDGMRRFRHTYPKVWWTFRDWHAPSLNEVEFAFDRYWTDSATGGVLMCTAAEVIGFDADARMVSITYTEAPSAPVQVPGYPPDASPLDFVDAEPSD</sequence>
<evidence type="ECO:0000313" key="2">
    <source>
        <dbReference type="EMBL" id="CAD9044379.1"/>
    </source>
</evidence>